<sequence>MKVSREVLEPVHCVSRPGISSGTLFTKSERQQTGRYLTDKEMTAMYNKFVGPNSLNNAAVRLEQEEWDSSVQHRYCTTSFCTDGSTSAQSKASRAHYTDSGDRTPPPPSASIAVAMAAAGVDLPAKVHPPVMAESVERSANAATMKYVAPKIAKKYGIQQSITPAGPRAAAAAAARAGAGRGGAAGGRGSGVVAAAADRLQATESTSSYSSGDGLPPRPRSAAFKTTTREQAQRTGSHFLSRGPSEVPPLGKYNPKYGAMDKAQHAPLLGKAAHSGTGSVADSGAAAASSSGSAVRRSRPGSAPASAGGRGGSSARPSSAPAHRMADDSSDPSVPRDVQAAAAAAAHTQPGASRHGLTRSLSSQGGPPRLTLDVRAQLLHRHEELFGAAHKVHQQRPTGPPGTQPFKATERKPLYDGISGNQLFGEYYREGYDSLTRKTPRPSSAFRTQSQRQLSNTTLGETGPTVGPGTYGKQIPGTNTGRHVQAGHSSLTRTPDWSRTTPRPTSAPPARSPPASAVHQGYYGPNGPASSVFPDEPEYDELNAVRMLQERTVMRVPGLPPRPRETQSQNYSQQQQQQRPQGQGRGGAGGGGADCHPPLVYVGPERYGELSNTGLAKRAPGWAFGTATREGTCQTLRAISKPNITPPAAVTTKLANDLSYDYDISVEGHRSRNPAWALPPNRNALSQHWMQAAATAYLS</sequence>
<keyword evidence="3" id="KW-1185">Reference proteome</keyword>
<dbReference type="GeneID" id="9628589"/>
<dbReference type="RefSeq" id="XP_002952338.1">
    <property type="nucleotide sequence ID" value="XM_002952292.1"/>
</dbReference>
<dbReference type="KEGG" id="vcn:VOLCADRAFT_92993"/>
<feature type="region of interest" description="Disordered" evidence="1">
    <location>
        <begin position="389"/>
        <end position="409"/>
    </location>
</feature>
<feature type="compositionally biased region" description="Polar residues" evidence="1">
    <location>
        <begin position="441"/>
        <end position="460"/>
    </location>
</feature>
<organism evidence="3">
    <name type="scientific">Volvox carteri f. nagariensis</name>
    <dbReference type="NCBI Taxonomy" id="3068"/>
    <lineage>
        <taxon>Eukaryota</taxon>
        <taxon>Viridiplantae</taxon>
        <taxon>Chlorophyta</taxon>
        <taxon>core chlorophytes</taxon>
        <taxon>Chlorophyceae</taxon>
        <taxon>CS clade</taxon>
        <taxon>Chlamydomonadales</taxon>
        <taxon>Volvocaceae</taxon>
        <taxon>Volvox</taxon>
    </lineage>
</organism>
<evidence type="ECO:0000313" key="2">
    <source>
        <dbReference type="EMBL" id="EFJ46481.1"/>
    </source>
</evidence>
<reference evidence="2 3" key="1">
    <citation type="journal article" date="2010" name="Science">
        <title>Genomic analysis of organismal complexity in the multicellular green alga Volvox carteri.</title>
        <authorList>
            <person name="Prochnik S.E."/>
            <person name="Umen J."/>
            <person name="Nedelcu A.M."/>
            <person name="Hallmann A."/>
            <person name="Miller S.M."/>
            <person name="Nishii I."/>
            <person name="Ferris P."/>
            <person name="Kuo A."/>
            <person name="Mitros T."/>
            <person name="Fritz-Laylin L.K."/>
            <person name="Hellsten U."/>
            <person name="Chapman J."/>
            <person name="Simakov O."/>
            <person name="Rensing S.A."/>
            <person name="Terry A."/>
            <person name="Pangilinan J."/>
            <person name="Kapitonov V."/>
            <person name="Jurka J."/>
            <person name="Salamov A."/>
            <person name="Shapiro H."/>
            <person name="Schmutz J."/>
            <person name="Grimwood J."/>
            <person name="Lindquist E."/>
            <person name="Lucas S."/>
            <person name="Grigoriev I.V."/>
            <person name="Schmitt R."/>
            <person name="Kirk D."/>
            <person name="Rokhsar D.S."/>
        </authorList>
    </citation>
    <scope>NUCLEOTIDE SEQUENCE [LARGE SCALE GENOMIC DNA]</scope>
    <source>
        <strain evidence="3">f. Nagariensis / Eve</strain>
    </source>
</reference>
<feature type="compositionally biased region" description="Polar residues" evidence="1">
    <location>
        <begin position="476"/>
        <end position="497"/>
    </location>
</feature>
<feature type="compositionally biased region" description="Low complexity" evidence="1">
    <location>
        <begin position="573"/>
        <end position="582"/>
    </location>
</feature>
<feature type="region of interest" description="Disordered" evidence="1">
    <location>
        <begin position="434"/>
        <end position="536"/>
    </location>
</feature>
<evidence type="ECO:0000256" key="1">
    <source>
        <dbReference type="SAM" id="MobiDB-lite"/>
    </source>
</evidence>
<evidence type="ECO:0000313" key="3">
    <source>
        <dbReference type="Proteomes" id="UP000001058"/>
    </source>
</evidence>
<feature type="compositionally biased region" description="Low complexity" evidence="1">
    <location>
        <begin position="331"/>
        <end position="346"/>
    </location>
</feature>
<dbReference type="OrthoDB" id="551632at2759"/>
<dbReference type="AlphaFoldDB" id="D8U119"/>
<dbReference type="InParanoid" id="D8U119"/>
<proteinExistence type="predicted"/>
<accession>D8U119</accession>
<feature type="compositionally biased region" description="Gly residues" evidence="1">
    <location>
        <begin position="583"/>
        <end position="593"/>
    </location>
</feature>
<feature type="compositionally biased region" description="Low complexity" evidence="1">
    <location>
        <begin position="275"/>
        <end position="322"/>
    </location>
</feature>
<feature type="region of interest" description="Disordered" evidence="1">
    <location>
        <begin position="82"/>
        <end position="108"/>
    </location>
</feature>
<name>D8U119_VOLCA</name>
<feature type="region of interest" description="Disordered" evidence="1">
    <location>
        <begin position="203"/>
        <end position="258"/>
    </location>
</feature>
<feature type="compositionally biased region" description="Polar residues" evidence="1">
    <location>
        <begin position="82"/>
        <end position="92"/>
    </location>
</feature>
<gene>
    <name evidence="2" type="ORF">VOLCADRAFT_92993</name>
</gene>
<dbReference type="EMBL" id="GL378350">
    <property type="protein sequence ID" value="EFJ46481.1"/>
    <property type="molecule type" value="Genomic_DNA"/>
</dbReference>
<dbReference type="Proteomes" id="UP000001058">
    <property type="component" value="Unassembled WGS sequence"/>
</dbReference>
<feature type="region of interest" description="Disordered" evidence="1">
    <location>
        <begin position="272"/>
        <end position="369"/>
    </location>
</feature>
<dbReference type="STRING" id="3068.D8U119"/>
<protein>
    <submittedName>
        <fullName evidence="2">Uncharacterized protein</fullName>
    </submittedName>
</protein>
<feature type="region of interest" description="Disordered" evidence="1">
    <location>
        <begin position="555"/>
        <end position="597"/>
    </location>
</feature>